<feature type="disulfide bond" evidence="10">
    <location>
        <begin position="2528"/>
        <end position="2555"/>
    </location>
</feature>
<feature type="domain" description="EGF-like" evidence="12">
    <location>
        <begin position="1169"/>
        <end position="1205"/>
    </location>
</feature>
<feature type="disulfide bond" evidence="10">
    <location>
        <begin position="2181"/>
        <end position="2208"/>
    </location>
</feature>
<feature type="domain" description="Sushi" evidence="15">
    <location>
        <begin position="2211"/>
        <end position="2269"/>
    </location>
</feature>
<feature type="disulfide bond" evidence="10">
    <location>
        <begin position="2586"/>
        <end position="2613"/>
    </location>
</feature>
<dbReference type="OMA" id="KPLPLCE"/>
<dbReference type="EMBL" id="KB202050">
    <property type="protein sequence ID" value="ESO92606.1"/>
    <property type="molecule type" value="Genomic_DNA"/>
</dbReference>
<feature type="domain" description="Sushi" evidence="15">
    <location>
        <begin position="3489"/>
        <end position="3550"/>
    </location>
</feature>
<proteinExistence type="predicted"/>
<feature type="domain" description="Sushi" evidence="15">
    <location>
        <begin position="1678"/>
        <end position="1738"/>
    </location>
</feature>
<dbReference type="SUPFAM" id="SSF57196">
    <property type="entry name" value="EGF/Laminin"/>
    <property type="match status" value="3"/>
</dbReference>
<keyword evidence="11" id="KW-1133">Transmembrane helix</keyword>
<feature type="domain" description="EGF-like" evidence="12">
    <location>
        <begin position="1207"/>
        <end position="1243"/>
    </location>
</feature>
<dbReference type="PANTHER" id="PTHR46393:SF7">
    <property type="entry name" value="COMPLEMENT C2"/>
    <property type="match status" value="1"/>
</dbReference>
<feature type="disulfide bond" evidence="10">
    <location>
        <begin position="453"/>
        <end position="480"/>
    </location>
</feature>
<feature type="disulfide bond" evidence="9">
    <location>
        <begin position="1271"/>
        <end position="1280"/>
    </location>
</feature>
<dbReference type="Gene3D" id="2.10.50.10">
    <property type="entry name" value="Tumor Necrosis Factor Receptor, subunit A, domain 2"/>
    <property type="match status" value="3"/>
</dbReference>
<dbReference type="PROSITE" id="PS00022">
    <property type="entry name" value="EGF_1"/>
    <property type="match status" value="7"/>
</dbReference>
<dbReference type="CDD" id="cd01450">
    <property type="entry name" value="vWFA_subfamily_ECM"/>
    <property type="match status" value="1"/>
</dbReference>
<protein>
    <recommendedName>
        <fullName evidence="19">Sushi, von Willebrand factor type A, EGF and pentraxin domain-containing protein 1</fullName>
    </recommendedName>
</protein>
<feature type="domain" description="Sushi" evidence="15">
    <location>
        <begin position="3317"/>
        <end position="3374"/>
    </location>
</feature>
<feature type="domain" description="Sushi" evidence="15">
    <location>
        <begin position="483"/>
        <end position="548"/>
    </location>
</feature>
<dbReference type="GO" id="GO:0005509">
    <property type="term" value="F:calcium ion binding"/>
    <property type="evidence" value="ECO:0007669"/>
    <property type="project" value="InterPro"/>
</dbReference>
<sequence length="3777" mass="415805">MVCCGKAVYLLRLFILLSVLCCSVGYMRDYYNSLFRPMSLNKAKVETLGNILKRHVQALRDTENRKVDLVFLVDSSASVGATNFFDELKFVRKLLADFTVDVNATRVSVITFSSRGKVIRHVDHLTKPKASNQKCGLLADEMPKIRYIGGGTYTLGAFIEAKNVLRAARSDSAKAIFLITDGFSNGGDPRPEATELKKLGLKIFTFGIKNGNVRELYDMSSDPKNETCYILDSFEEFEALARRALHEDLHSGSYVTQSKSSCSSLCKEGRECCHLKADCMCGTHTGKYECLCQPGYYGHGLGKTGCAPCPSKTYKNFTGAGDIKSCSPCPDDNHVSGIGATDISECTCRKGYHNTTDTECAAYRCPMLEAPINGYFVNSKCNNVFNAACGLKCRPGYELRGSSLRICQEDSTWSGTTTGCIMKTCPPLSTPKHGHMICSRDDFTYSTECRFTCDNGFKLVGSRKRSCLAIALWTGINTRCREITCQPLAPLRDGLITPAGCTAGEVLFGTTCLMTCLSAYTLYGPSTKQCTPGGNWAPPSNVPNQCVDENPPFIQCPKKLVVDADPDEPETLVSWQLPLAVDNSGLLPRTTAVPALESPAKLPIGYTTITYIAEDWNKNKAKCKIYIHVVDKTPPRVDKCFSPKAVVSPDKYGNVTWEEPIFSDNSGEPLQVVKTHTPGWFSMGKTNVTYTAIDKSGNNNTCVLEINVIPHPCEFPEPPVNGNRTCFENDAGVICKIFCMEGYAFAIPPAPEYFCAYDDMWKPEDQMPFPDCSVKHTSNDLVQEAKFKFTSKLSCRDQKLLNTIKGRFERKVTNRINEICVGDIACGIHGLETTCEEDEDFNKVKFSFGRRKRSVVNPLPRKTFLTFDFSIEGSIKSSGKPDDDKTSQKKLEKTLKKVVRTLQNDAKDGEFDILTSGKKIFFNGMELDSEDPKFQCPDGQILIGSDCVNCPVGTFFNVVKRVCESCFRGNYQEKEGSITCFVCPNKTSTSQNNSKSQGECLAQCLPGSFSESGLERCETCDIGWYQPQYAQTNCTLCPPGLTTPRRGSRTRKDCKEICPRGYVSKNGLEPCFACPRGTFQPDIQKSGCFECPNNATTYDIASVALTDCEGNWNIQNDGAISVIQNQQHQLAINKCFENPCFNGGTCIPKRVAFTCNCPPGFGGLFCKTVVDECQSKPCLNNGSCVTLTGDYRCDCITGFTGKKCEKDIDDCLSSPCLHKGTCIDGPNSYVCNCPVGYTGVSCENDVNDCTDRPCRNGGTCTDKPDGFECQCPQGFNGVTCEIEEDECLSHPCRNNGTCVDSPGDYSCICVPGYTGKRCGRGIDDCKSNPCLNGGKCEDLINAYQCHCTAEFRGAQCQTSLDVNYQLDFAAPGIVDNAQFRFPDPPLNSLTVTFWMKSDDTLNFGTPYSYAVPGSDNAFTLTDYNGFVVLVNQEKRVTDLEANDGLWHHIVVTWSSNRGAWKIYKDGLIIDSGWDLSTGRPVPGGGMFIIGQEQDVVGGEFSTSESFVGSLTHLNVWDDELPLYTIEDMRITCNKYLGNVLAWPDVYKGLRGTLSDSPSTFCQDCPLPAKPDFGSVAYTDVSAGSSATFSCLRGFNVAGMNDQLCLATGHWEEEPPICAKVECGFPGNIQNGYTEGRRYSFDNRVRYHCHKGYQLVGSKTRYCNEYGEWEGDKPQCVEITCDLPLLSVNTLVKNPQGKYRPRNRVEFTCTPGNVLFTTHDAVICQTDGTWDKSVPTCDMLTCSSAPDLDNGYPINKKSEYSVGQQVSYECNFGFTFSTTHSNNKGKVTCLPSGSWETDLPVCEKVTCPAVPMVANANVSGSDILAFSVVEYRCHVGYSMVGDDTIECYENGEWTPGPPECRPVNCGEPLSFAHGSIQGFSYQLNDVLSYKCDPGYRLNGESRRTCLETGFWSGEERVCNPVSCDQPNPITNGKIEYDGIDFQSTLNYTCDEGYELVGTRQRSCLETRQWSQAEPDCLPVSCGPPPDLIYGNFKGMPPYVYGVMVSYYCNDGYEILGNTNLTCESTGWWNNVVPLCIQISCPPPQPPTNGFVNALGLAYTSKAEYECSDGHILEGVNSRTCQIDKTWTDTVPICKPSECEPPVEIQNGRVEYKDLSIGAIATYTCELAHRLVGDKIRRCLDSLTWSGQAVMCKPVQCPDSFNVPNGRVEISGTSFGSLASYICDVGYNLNGDQDRVCDELGVWSGSSSSCLIVDCDKTATVISNGKMIGNKFTYGSVIRYECDDGYTMLGSSTRTCESNGEWDQPLPVCQVVQCPSYILANGYVDGFKRDYGSTVTYSCRQNFRLEGPSSRTCLSGGVWGGADPICVKIVCPQITNIAFGSYVTIDSRNARYHCDDGFNLVGQQERFCEENGTWSGTEPYCDIIQCPDLSSYTIPHGSLVQNSIEFGSLVDFLCDDGYQLIGSTGSQCLASGAWSHEFPRCTLISCGEPGAALNAKIIGSDYTFGAVLNYTCLDGFKMVGDAQRRCGLLGQWEPGSPRCETTICPDLNDIDYGIVTILGNTFGGSAVYKCVAGYEIFGLDNRMCLASGEWEDQDPICAPIHCHHPHALKNGQITGTDYHFEKEIVYKCNEGYNLRGNSVRLCQANRRWSGKKPTCDIIRCEDPARFQHGRIEGGVYTLNNTITYICHEGYLLVGESTRLCTINSVWNTSAPRCERISCGQFPVIANAVIRGTETLFNTSNVIECNKGYTQFGDPTITCLSNASWSVSNFRCNIVQCPPIYTIQQGAVLGSSFDYDIEIYFTCNIGYDLEGEEALKCLSSGNWDYAIPYCIIVPCPDITVPAHGKVNATSGAYGDDIEYTCKRGYELIGGNIRRCLDYGDWDILAPYCQIISCPPLPKTITNGRLLSQSDNYTFNSSVEFECNNGYEMIGNSVLTCRESGMWDSTSPYCIKINCPPPGGLLNGQILGTEDLIEYVCNAGYNLIGSRERRCTNTGQWDADAPFCAAVSCPPPEKISNGVILGDNFTFGFQIQYLCHLGYNIIGTEQRTCLALGSWDNQEPACEVVSCGSPRELPNGKIIGRNFTYGQIIQYVCDDGYILNGEQSRRCTDTGSWTSGKTVCERVTCPLPHIQNGFILNSQTSFYGGTAISIECVLNYRLSGSPYIECLNNGTIYPNSLPICNLITCPEITSLENGRVIGSDFTVGRQIEFVCDPSHQLDGEYTLDCLADGTWNFDIPVCQENFCPTPSQIPNGKYFASHNFKEYRIYDRLTIQCNDGYEVIGETQIMCQSDATWSHQFPSCVPVDCGRPQDVLNGQLVGISFKYLDQISYTCNPGYKIKGGGQLECGDDGSWVGAYPTCVPICGQPPDIPNASVQVSSRGSRKTARYTCANGYYIIGDPNAICDQTGQWTMDNSLSCDLITCPNPTQINHGLYLLNQRVVGSVVTYSCDLGYNLVGLSTMDCRETGEWHGVIPRCDPVYCGPPQTTTRYSGDDFTFGREVHYECDEGHTLQGYRNLICQANGEWSGLAPTCQRKSCGPLTIPLHSRVISGDPLRNILYNDTVVYECHAGYVMEGIAELKCLANGRWNGNQPICQLPLNIVTVCDDRVNVKNSAPFITSYIPGERATVNCKIGYHPRGNMDTTCKQDNTWTVPSGRCRRVFCGRPRVRDIVNIVIQGFTYFYNDRIQYMCRPGLRPIKFPPILTCKADGRWDGEAACAAECKLPCQNGGMCIGMNRCKCRPGFGGIQCEKPICILPCLNGGVCSSPYRCSCPKGYRGSRCESAICQTPCENGGKCMRPGKCKCYNGFIPPYCKTKVIDISRRR</sequence>
<dbReference type="FunFam" id="2.10.25.10:FF:000122">
    <property type="entry name" value="Protein crumbs homolog 2"/>
    <property type="match status" value="2"/>
</dbReference>
<comment type="caution">
    <text evidence="9">Lacks conserved residue(s) required for the propagation of feature annotation.</text>
</comment>
<dbReference type="InterPro" id="IPR000742">
    <property type="entry name" value="EGF"/>
</dbReference>
<evidence type="ECO:0000259" key="16">
    <source>
        <dbReference type="PROSITE" id="PS51828"/>
    </source>
</evidence>
<evidence type="ECO:0000259" key="14">
    <source>
        <dbReference type="PROSITE" id="PS50825"/>
    </source>
</evidence>
<feature type="transmembrane region" description="Helical" evidence="11">
    <location>
        <begin position="7"/>
        <end position="27"/>
    </location>
</feature>
<feature type="disulfide bond" evidence="10">
    <location>
        <begin position="2991"/>
        <end position="3018"/>
    </location>
</feature>
<feature type="disulfide bond" evidence="10">
    <location>
        <begin position="2352"/>
        <end position="2379"/>
    </location>
</feature>
<dbReference type="SMART" id="SM00032">
    <property type="entry name" value="CCP"/>
    <property type="match status" value="40"/>
</dbReference>
<keyword evidence="18" id="KW-1185">Reference proteome</keyword>
<feature type="domain" description="Sushi" evidence="15">
    <location>
        <begin position="2674"/>
        <end position="2731"/>
    </location>
</feature>
<dbReference type="HOGENOM" id="CLU_224351_0_0_1"/>
<dbReference type="FunFam" id="2.10.25.10:FF:000143">
    <property type="entry name" value="Protein crumbs 1"/>
    <property type="match status" value="2"/>
</dbReference>
<feature type="domain" description="Sushi" evidence="15">
    <location>
        <begin position="2909"/>
        <end position="2962"/>
    </location>
</feature>
<dbReference type="PROSITE" id="PS50923">
    <property type="entry name" value="SUSHI"/>
    <property type="match status" value="39"/>
</dbReference>
<feature type="domain" description="EGF-like" evidence="12">
    <location>
        <begin position="1321"/>
        <end position="1357"/>
    </location>
</feature>
<keyword evidence="7 9" id="KW-1015">Disulfide bond</keyword>
<feature type="domain" description="Sushi" evidence="15">
    <location>
        <begin position="2616"/>
        <end position="2673"/>
    </location>
</feature>
<dbReference type="Pfam" id="PF00354">
    <property type="entry name" value="Pentaxin"/>
    <property type="match status" value="1"/>
</dbReference>
<evidence type="ECO:0000256" key="7">
    <source>
        <dbReference type="ARBA" id="ARBA00023157"/>
    </source>
</evidence>
<feature type="disulfide bond" evidence="10">
    <location>
        <begin position="3229"/>
        <end position="3256"/>
    </location>
</feature>
<evidence type="ECO:0000256" key="8">
    <source>
        <dbReference type="ARBA" id="ARBA00023180"/>
    </source>
</evidence>
<feature type="domain" description="Sushi" evidence="15">
    <location>
        <begin position="2153"/>
        <end position="2210"/>
    </location>
</feature>
<feature type="domain" description="Sushi" evidence="15">
    <location>
        <begin position="2095"/>
        <end position="2152"/>
    </location>
</feature>
<feature type="domain" description="Sushi" evidence="15">
    <location>
        <begin position="1739"/>
        <end position="1803"/>
    </location>
</feature>
<feature type="domain" description="Sushi" evidence="15">
    <location>
        <begin position="3614"/>
        <end position="3673"/>
    </location>
</feature>
<dbReference type="InterPro" id="IPR001881">
    <property type="entry name" value="EGF-like_Ca-bd_dom"/>
</dbReference>
<dbReference type="SMART" id="SM00159">
    <property type="entry name" value="PTX"/>
    <property type="match status" value="1"/>
</dbReference>
<feature type="domain" description="Pentraxin (PTX)" evidence="16">
    <location>
        <begin position="1362"/>
        <end position="1561"/>
    </location>
</feature>
<dbReference type="Pfam" id="PF02494">
    <property type="entry name" value="HYR"/>
    <property type="match status" value="2"/>
</dbReference>
<dbReference type="FunFam" id="2.10.25.10:FF:000109">
    <property type="entry name" value="Notch homolog 4, [Drosophila]"/>
    <property type="match status" value="1"/>
</dbReference>
<feature type="disulfide bond" evidence="10">
    <location>
        <begin position="3287"/>
        <end position="3314"/>
    </location>
</feature>
<dbReference type="PROSITE" id="PS50234">
    <property type="entry name" value="VWFA"/>
    <property type="match status" value="1"/>
</dbReference>
<feature type="disulfide bond" evidence="10">
    <location>
        <begin position="2702"/>
        <end position="2729"/>
    </location>
</feature>
<feature type="domain" description="Sushi" evidence="15">
    <location>
        <begin position="2558"/>
        <end position="2615"/>
    </location>
</feature>
<feature type="domain" description="HYR" evidence="14">
    <location>
        <begin position="547"/>
        <end position="629"/>
    </location>
</feature>
<keyword evidence="4" id="KW-0732">Signal</keyword>
<dbReference type="PROSITE" id="PS51828">
    <property type="entry name" value="PTX_2"/>
    <property type="match status" value="1"/>
</dbReference>
<feature type="disulfide bond" evidence="10">
    <location>
        <begin position="2412"/>
        <end position="2439"/>
    </location>
</feature>
<dbReference type="SMART" id="SM00181">
    <property type="entry name" value="EGF"/>
    <property type="match status" value="10"/>
</dbReference>
<feature type="domain" description="Sushi" evidence="15">
    <location>
        <begin position="2963"/>
        <end position="3020"/>
    </location>
</feature>
<feature type="disulfide bond" evidence="10">
    <location>
        <begin position="1648"/>
        <end position="1675"/>
    </location>
</feature>
<feature type="domain" description="Sushi" evidence="15">
    <location>
        <begin position="2327"/>
        <end position="2381"/>
    </location>
</feature>
<dbReference type="Pfam" id="PF00092">
    <property type="entry name" value="VWA"/>
    <property type="match status" value="1"/>
</dbReference>
<keyword evidence="3 10" id="KW-0768">Sushi</keyword>
<feature type="disulfide bond" evidence="10">
    <location>
        <begin position="2850"/>
        <end position="2893"/>
    </location>
</feature>
<dbReference type="InterPro" id="IPR000152">
    <property type="entry name" value="EGF-type_Asp/Asn_hydroxyl_site"/>
</dbReference>
<feature type="domain" description="Sushi" evidence="15">
    <location>
        <begin position="3021"/>
        <end position="3078"/>
    </location>
</feature>
<feature type="domain" description="EGF-like" evidence="12">
    <location>
        <begin position="1131"/>
        <end position="1167"/>
    </location>
</feature>
<feature type="domain" description="Sushi" evidence="15">
    <location>
        <begin position="3556"/>
        <end position="3613"/>
    </location>
</feature>
<feature type="disulfide bond" evidence="10">
    <location>
        <begin position="393"/>
        <end position="420"/>
    </location>
</feature>
<dbReference type="PRINTS" id="PR00895">
    <property type="entry name" value="PENTAXIN"/>
</dbReference>
<feature type="domain" description="VWFA" evidence="13">
    <location>
        <begin position="68"/>
        <end position="249"/>
    </location>
</feature>
<evidence type="ECO:0000256" key="2">
    <source>
        <dbReference type="ARBA" id="ARBA00022536"/>
    </source>
</evidence>
<feature type="disulfide bond" evidence="10">
    <location>
        <begin position="1948"/>
        <end position="1975"/>
    </location>
</feature>
<dbReference type="CTD" id="20249134"/>
<feature type="disulfide bond" evidence="10">
    <location>
        <begin position="1680"/>
        <end position="1723"/>
    </location>
</feature>
<dbReference type="SMART" id="SM01411">
    <property type="entry name" value="Ephrin_rec_like"/>
    <property type="match status" value="4"/>
</dbReference>
<dbReference type="OrthoDB" id="6515930at2759"/>
<feature type="disulfide bond" evidence="9">
    <location>
        <begin position="1309"/>
        <end position="1318"/>
    </location>
</feature>
<feature type="domain" description="Sushi" evidence="15">
    <location>
        <begin position="3433"/>
        <end position="3488"/>
    </location>
</feature>
<name>V4AGQ6_LOTGI</name>
<feature type="disulfide bond" evidence="10">
    <location>
        <begin position="2007"/>
        <end position="2034"/>
    </location>
</feature>
<dbReference type="PROSITE" id="PS01186">
    <property type="entry name" value="EGF_2"/>
    <property type="match status" value="7"/>
</dbReference>
<organism evidence="17 18">
    <name type="scientific">Lottia gigantea</name>
    <name type="common">Giant owl limpet</name>
    <dbReference type="NCBI Taxonomy" id="225164"/>
    <lineage>
        <taxon>Eukaryota</taxon>
        <taxon>Metazoa</taxon>
        <taxon>Spiralia</taxon>
        <taxon>Lophotrochozoa</taxon>
        <taxon>Mollusca</taxon>
        <taxon>Gastropoda</taxon>
        <taxon>Patellogastropoda</taxon>
        <taxon>Lottioidea</taxon>
        <taxon>Lottiidae</taxon>
        <taxon>Lottia</taxon>
    </lineage>
</organism>
<evidence type="ECO:0000256" key="1">
    <source>
        <dbReference type="ARBA" id="ARBA00004370"/>
    </source>
</evidence>
<feature type="domain" description="Sushi" evidence="15">
    <location>
        <begin position="2270"/>
        <end position="2326"/>
    </location>
</feature>
<evidence type="ECO:0000313" key="18">
    <source>
        <dbReference type="Proteomes" id="UP000030746"/>
    </source>
</evidence>
<feature type="disulfide bond" evidence="10">
    <location>
        <begin position="3521"/>
        <end position="3548"/>
    </location>
</feature>
<feature type="disulfide bond" evidence="10">
    <location>
        <begin position="2470"/>
        <end position="2497"/>
    </location>
</feature>
<feature type="domain" description="Sushi" evidence="15">
    <location>
        <begin position="3139"/>
        <end position="3196"/>
    </location>
</feature>
<feature type="domain" description="Sushi" evidence="15">
    <location>
        <begin position="1620"/>
        <end position="1677"/>
    </location>
</feature>
<evidence type="ECO:0008006" key="19">
    <source>
        <dbReference type="Google" id="ProtNLM"/>
    </source>
</evidence>
<feature type="disulfide bond" evidence="10">
    <location>
        <begin position="3049"/>
        <end position="3076"/>
    </location>
</feature>
<feature type="disulfide bond" evidence="10">
    <location>
        <begin position="3616"/>
        <end position="3659"/>
    </location>
</feature>
<dbReference type="CDD" id="cd00054">
    <property type="entry name" value="EGF_CA"/>
    <property type="match status" value="6"/>
</dbReference>
<feature type="domain" description="Sushi" evidence="15">
    <location>
        <begin position="423"/>
        <end position="482"/>
    </location>
</feature>
<dbReference type="GeneID" id="20249134"/>
<feature type="domain" description="Sushi" evidence="15">
    <location>
        <begin position="1804"/>
        <end position="1861"/>
    </location>
</feature>
<feature type="domain" description="Sushi" evidence="15">
    <location>
        <begin position="2790"/>
        <end position="2847"/>
    </location>
</feature>
<feature type="disulfide bond" evidence="10">
    <location>
        <begin position="3403"/>
        <end position="3430"/>
    </location>
</feature>
<dbReference type="PROSITE" id="PS01187">
    <property type="entry name" value="EGF_CA"/>
    <property type="match status" value="1"/>
</dbReference>
<feature type="domain" description="Sushi" evidence="15">
    <location>
        <begin position="3259"/>
        <end position="3316"/>
    </location>
</feature>
<dbReference type="InterPro" id="IPR035976">
    <property type="entry name" value="Sushi/SCR/CCP_sf"/>
</dbReference>
<dbReference type="InterPro" id="IPR000436">
    <property type="entry name" value="Sushi_SCR_CCP_dom"/>
</dbReference>
<dbReference type="PROSITE" id="PS50825">
    <property type="entry name" value="HYR"/>
    <property type="match status" value="2"/>
</dbReference>
<feature type="domain" description="Sushi" evidence="15">
    <location>
        <begin position="2732"/>
        <end position="2789"/>
    </location>
</feature>
<feature type="domain" description="Sushi" evidence="15">
    <location>
        <begin position="3197"/>
        <end position="3258"/>
    </location>
</feature>
<dbReference type="InterPro" id="IPR036465">
    <property type="entry name" value="vWFA_dom_sf"/>
</dbReference>
<dbReference type="Proteomes" id="UP000030746">
    <property type="component" value="Unassembled WGS sequence"/>
</dbReference>
<feature type="disulfide bond" evidence="10">
    <location>
        <begin position="2760"/>
        <end position="2787"/>
    </location>
</feature>
<feature type="domain" description="Sushi" evidence="15">
    <location>
        <begin position="2442"/>
        <end position="2499"/>
    </location>
</feature>
<feature type="domain" description="EGF-like" evidence="12">
    <location>
        <begin position="3703"/>
        <end position="3735"/>
    </location>
</feature>
<dbReference type="Gene3D" id="2.10.25.10">
    <property type="entry name" value="Laminin"/>
    <property type="match status" value="8"/>
</dbReference>
<dbReference type="Pfam" id="PF00084">
    <property type="entry name" value="Sushi"/>
    <property type="match status" value="38"/>
</dbReference>
<feature type="disulfide bond" evidence="9">
    <location>
        <begin position="1347"/>
        <end position="1356"/>
    </location>
</feature>
<evidence type="ECO:0000259" key="12">
    <source>
        <dbReference type="PROSITE" id="PS50026"/>
    </source>
</evidence>
<dbReference type="InterPro" id="IPR013032">
    <property type="entry name" value="EGF-like_CS"/>
</dbReference>
<dbReference type="SUPFAM" id="SSF57535">
    <property type="entry name" value="Complement control module/SCR domain"/>
    <property type="match status" value="40"/>
</dbReference>
<dbReference type="FunFam" id="2.10.50.10:FF:000018">
    <property type="entry name" value="Sushi, von Willebrand factor type A, EGF and pentraxin domain-containing 1"/>
    <property type="match status" value="1"/>
</dbReference>
<evidence type="ECO:0000256" key="11">
    <source>
        <dbReference type="SAM" id="Phobius"/>
    </source>
</evidence>
<feature type="domain" description="Sushi" evidence="15">
    <location>
        <begin position="2037"/>
        <end position="2094"/>
    </location>
</feature>
<dbReference type="Gene3D" id="3.40.50.410">
    <property type="entry name" value="von Willebrand factor, type A domain"/>
    <property type="match status" value="1"/>
</dbReference>
<feature type="disulfide bond" evidence="10">
    <location>
        <begin position="3167"/>
        <end position="3194"/>
    </location>
</feature>
<keyword evidence="2 9" id="KW-0245">EGF-like domain</keyword>
<dbReference type="InterPro" id="IPR003410">
    <property type="entry name" value="HYR_dom"/>
</dbReference>
<feature type="disulfide bond" evidence="10">
    <location>
        <begin position="1590"/>
        <end position="1617"/>
    </location>
</feature>
<dbReference type="Pfam" id="PF00008">
    <property type="entry name" value="EGF"/>
    <property type="match status" value="5"/>
</dbReference>
<feature type="disulfide bond" evidence="10">
    <location>
        <begin position="2065"/>
        <end position="2092"/>
    </location>
</feature>
<dbReference type="InterPro" id="IPR001759">
    <property type="entry name" value="PTX_dom"/>
</dbReference>
<dbReference type="SMART" id="SM00327">
    <property type="entry name" value="VWA"/>
    <property type="match status" value="1"/>
</dbReference>
<dbReference type="FunFam" id="2.10.70.10:FF:000014">
    <property type="entry name" value="Membrane cofactor protein"/>
    <property type="match status" value="2"/>
</dbReference>
<feature type="disulfide bond" evidence="9">
    <location>
        <begin position="1195"/>
        <end position="1204"/>
    </location>
</feature>
<evidence type="ECO:0000256" key="6">
    <source>
        <dbReference type="ARBA" id="ARBA00023136"/>
    </source>
</evidence>
<gene>
    <name evidence="17" type="ORF">LOTGIDRAFT_233055</name>
</gene>
<feature type="disulfide bond" evidence="10">
    <location>
        <begin position="2240"/>
        <end position="2267"/>
    </location>
</feature>
<dbReference type="FunFam" id="2.10.70.10:FF:000011">
    <property type="entry name" value="CUB and sushi domain-containing protein 3 isoform A"/>
    <property type="match status" value="1"/>
</dbReference>
<evidence type="ECO:0000313" key="17">
    <source>
        <dbReference type="EMBL" id="ESO92606.1"/>
    </source>
</evidence>
<feature type="disulfide bond" evidence="9">
    <location>
        <begin position="1233"/>
        <end position="1242"/>
    </location>
</feature>
<feature type="domain" description="EGF-like" evidence="12">
    <location>
        <begin position="1283"/>
        <end position="1319"/>
    </location>
</feature>
<feature type="disulfide bond" evidence="10">
    <location>
        <begin position="2644"/>
        <end position="2671"/>
    </location>
</feature>
<feature type="domain" description="Sushi" evidence="15">
    <location>
        <begin position="2382"/>
        <end position="2441"/>
    </location>
</feature>
<dbReference type="PANTHER" id="PTHR46393">
    <property type="entry name" value="SUSHI DOMAIN-CONTAINING PROTEIN"/>
    <property type="match status" value="1"/>
</dbReference>
<feature type="disulfide bond" evidence="10">
    <location>
        <begin position="2297"/>
        <end position="2324"/>
    </location>
</feature>
<evidence type="ECO:0000256" key="5">
    <source>
        <dbReference type="ARBA" id="ARBA00022737"/>
    </source>
</evidence>
<feature type="disulfide bond" evidence="9">
    <location>
        <begin position="1157"/>
        <end position="1166"/>
    </location>
</feature>
<feature type="disulfide bond" evidence="10">
    <location>
        <begin position="2818"/>
        <end position="2845"/>
    </location>
</feature>
<dbReference type="PROSITE" id="PS50026">
    <property type="entry name" value="EGF_3"/>
    <property type="match status" value="7"/>
</dbReference>
<feature type="domain" description="EGF-like" evidence="12">
    <location>
        <begin position="1245"/>
        <end position="1281"/>
    </location>
</feature>
<keyword evidence="11" id="KW-0812">Transmembrane</keyword>
<dbReference type="STRING" id="225164.V4AGQ6"/>
<dbReference type="InterPro" id="IPR018097">
    <property type="entry name" value="EGF_Ca-bd_CS"/>
</dbReference>
<feature type="disulfide bond" evidence="10">
    <location>
        <begin position="1832"/>
        <end position="1859"/>
    </location>
</feature>
<feature type="domain" description="Sushi" evidence="15">
    <location>
        <begin position="3079"/>
        <end position="3138"/>
    </location>
</feature>
<feature type="domain" description="Sushi" evidence="15">
    <location>
        <begin position="363"/>
        <end position="422"/>
    </location>
</feature>
<dbReference type="Pfam" id="PF12661">
    <property type="entry name" value="hEGF"/>
    <property type="match status" value="2"/>
</dbReference>
<feature type="domain" description="Sushi" evidence="15">
    <location>
        <begin position="2848"/>
        <end position="2908"/>
    </location>
</feature>
<dbReference type="PROSITE" id="PS00010">
    <property type="entry name" value="ASX_HYDROXYL"/>
    <property type="match status" value="4"/>
</dbReference>
<evidence type="ECO:0000256" key="4">
    <source>
        <dbReference type="ARBA" id="ARBA00022729"/>
    </source>
</evidence>
<feature type="domain" description="Sushi" evidence="15">
    <location>
        <begin position="2500"/>
        <end position="2557"/>
    </location>
</feature>
<evidence type="ECO:0000259" key="15">
    <source>
        <dbReference type="PROSITE" id="PS50923"/>
    </source>
</evidence>
<evidence type="ECO:0000256" key="9">
    <source>
        <dbReference type="PROSITE-ProRule" id="PRU00076"/>
    </source>
</evidence>
<feature type="disulfide bond" evidence="10">
    <location>
        <begin position="3584"/>
        <end position="3611"/>
    </location>
</feature>
<keyword evidence="8" id="KW-0325">Glycoprotein</keyword>
<dbReference type="InterPro" id="IPR002035">
    <property type="entry name" value="VWF_A"/>
</dbReference>
<dbReference type="Pfam" id="PF07699">
    <property type="entry name" value="Ephrin_rec_like"/>
    <property type="match status" value="4"/>
</dbReference>
<dbReference type="SMART" id="SM00179">
    <property type="entry name" value="EGF_CA"/>
    <property type="match status" value="7"/>
</dbReference>
<feature type="disulfide bond" evidence="10">
    <location>
        <begin position="2123"/>
        <end position="2150"/>
    </location>
</feature>
<evidence type="ECO:0000256" key="10">
    <source>
        <dbReference type="PROSITE-ProRule" id="PRU00302"/>
    </source>
</evidence>
<comment type="subcellular location">
    <subcellularLocation>
        <location evidence="1">Membrane</location>
    </subcellularLocation>
</comment>
<feature type="domain" description="Sushi" evidence="15">
    <location>
        <begin position="1920"/>
        <end position="1977"/>
    </location>
</feature>
<feature type="disulfide bond" evidence="10">
    <location>
        <begin position="2879"/>
        <end position="2906"/>
    </location>
</feature>
<reference evidence="17 18" key="1">
    <citation type="journal article" date="2013" name="Nature">
        <title>Insights into bilaterian evolution from three spiralian genomes.</title>
        <authorList>
            <person name="Simakov O."/>
            <person name="Marletaz F."/>
            <person name="Cho S.J."/>
            <person name="Edsinger-Gonzales E."/>
            <person name="Havlak P."/>
            <person name="Hellsten U."/>
            <person name="Kuo D.H."/>
            <person name="Larsson T."/>
            <person name="Lv J."/>
            <person name="Arendt D."/>
            <person name="Savage R."/>
            <person name="Osoegawa K."/>
            <person name="de Jong P."/>
            <person name="Grimwood J."/>
            <person name="Chapman J.A."/>
            <person name="Shapiro H."/>
            <person name="Aerts A."/>
            <person name="Otillar R.P."/>
            <person name="Terry A.Y."/>
            <person name="Boore J.L."/>
            <person name="Grigoriev I.V."/>
            <person name="Lindberg D.R."/>
            <person name="Seaver E.C."/>
            <person name="Weisblat D.A."/>
            <person name="Putnam N.H."/>
            <person name="Rokhsar D.S."/>
        </authorList>
    </citation>
    <scope>NUCLEOTIDE SEQUENCE [LARGE SCALE GENOMIC DNA]</scope>
</reference>
<dbReference type="SUPFAM" id="SSF57184">
    <property type="entry name" value="Growth factor receptor domain"/>
    <property type="match status" value="2"/>
</dbReference>
<feature type="domain" description="Sushi" evidence="15">
    <location>
        <begin position="1862"/>
        <end position="1919"/>
    </location>
</feature>
<dbReference type="InterPro" id="IPR013320">
    <property type="entry name" value="ConA-like_dom_sf"/>
</dbReference>
<feature type="domain" description="Sushi" evidence="15">
    <location>
        <begin position="3375"/>
        <end position="3432"/>
    </location>
</feature>
<evidence type="ECO:0000259" key="13">
    <source>
        <dbReference type="PROSITE" id="PS50234"/>
    </source>
</evidence>
<feature type="disulfide bond" evidence="10">
    <location>
        <begin position="1890"/>
        <end position="1917"/>
    </location>
</feature>
<dbReference type="InterPro" id="IPR011641">
    <property type="entry name" value="Tyr-kin_ephrin_A/B_rcpt-like"/>
</dbReference>
<keyword evidence="5" id="KW-0677">Repeat</keyword>
<feature type="domain" description="HYR" evidence="14">
    <location>
        <begin position="630"/>
        <end position="710"/>
    </location>
</feature>
<feature type="disulfide bond" evidence="10">
    <location>
        <begin position="3644"/>
        <end position="3671"/>
    </location>
</feature>
<feature type="disulfide bond" evidence="10">
    <location>
        <begin position="3459"/>
        <end position="3486"/>
    </location>
</feature>
<accession>V4AGQ6</accession>
<dbReference type="SUPFAM" id="SSF53300">
    <property type="entry name" value="vWA-like"/>
    <property type="match status" value="1"/>
</dbReference>
<dbReference type="Gene3D" id="2.10.70.10">
    <property type="entry name" value="Complement Module, domain 1"/>
    <property type="match status" value="39"/>
</dbReference>
<dbReference type="GO" id="GO:0016020">
    <property type="term" value="C:membrane"/>
    <property type="evidence" value="ECO:0007669"/>
    <property type="project" value="UniProtKB-SubCell"/>
</dbReference>
<dbReference type="CDD" id="cd00033">
    <property type="entry name" value="CCP"/>
    <property type="match status" value="39"/>
</dbReference>
<dbReference type="KEGG" id="lgi:LOTGIDRAFT_233055"/>
<feature type="disulfide bond" evidence="9">
    <location>
        <begin position="3725"/>
        <end position="3734"/>
    </location>
</feature>
<dbReference type="RefSeq" id="XP_009056747.1">
    <property type="nucleotide sequence ID" value="XM_009058499.1"/>
</dbReference>
<keyword evidence="6 11" id="KW-0472">Membrane</keyword>
<feature type="domain" description="Sushi" evidence="15">
    <location>
        <begin position="1562"/>
        <end position="1619"/>
    </location>
</feature>
<dbReference type="FunFam" id="2.10.25.10:FF:000066">
    <property type="entry name" value="FAT atypical cadherin 4"/>
    <property type="match status" value="1"/>
</dbReference>
<feature type="disulfide bond" evidence="10">
    <location>
        <begin position="2933"/>
        <end position="2960"/>
    </location>
</feature>
<dbReference type="InterPro" id="IPR009030">
    <property type="entry name" value="Growth_fac_rcpt_cys_sf"/>
</dbReference>
<dbReference type="Gene3D" id="2.60.120.200">
    <property type="match status" value="1"/>
</dbReference>
<feature type="disulfide bond" evidence="9">
    <location>
        <begin position="3707"/>
        <end position="3717"/>
    </location>
</feature>
<dbReference type="SUPFAM" id="SSF49899">
    <property type="entry name" value="Concanavalin A-like lectins/glucanases"/>
    <property type="match status" value="1"/>
</dbReference>
<feature type="domain" description="Sushi" evidence="15">
    <location>
        <begin position="1978"/>
        <end position="2036"/>
    </location>
</feature>
<evidence type="ECO:0000256" key="3">
    <source>
        <dbReference type="ARBA" id="ARBA00022659"/>
    </source>
</evidence>